<reference evidence="3" key="1">
    <citation type="journal article" date="2019" name="Int. J. Syst. Evol. Microbiol.">
        <title>The Global Catalogue of Microorganisms (GCM) 10K type strain sequencing project: providing services to taxonomists for standard genome sequencing and annotation.</title>
        <authorList>
            <consortium name="The Broad Institute Genomics Platform"/>
            <consortium name="The Broad Institute Genome Sequencing Center for Infectious Disease"/>
            <person name="Wu L."/>
            <person name="Ma J."/>
        </authorList>
    </citation>
    <scope>NUCLEOTIDE SEQUENCE [LARGE SCALE GENOMIC DNA]</scope>
    <source>
        <strain evidence="3">CGMCC 1.15928</strain>
    </source>
</reference>
<sequence length="103" mass="11185">MAYPGNEWAMRSSGAPDMAAGSPASAGVRNNVMGRHRCRTTPAGGDGLSADKAQLLGWIESQCSVTQVWLDRLIAAGDPDDMVSLIHRQAAWLQLVRERLDRH</sequence>
<dbReference type="RefSeq" id="WP_143434593.1">
    <property type="nucleotide sequence ID" value="NZ_BMKF01000001.1"/>
</dbReference>
<accession>A0ABQ1J473</accession>
<organism evidence="2 3">
    <name type="scientific">Henriciella pelagia</name>
    <dbReference type="NCBI Taxonomy" id="1977912"/>
    <lineage>
        <taxon>Bacteria</taxon>
        <taxon>Pseudomonadati</taxon>
        <taxon>Pseudomonadota</taxon>
        <taxon>Alphaproteobacteria</taxon>
        <taxon>Hyphomonadales</taxon>
        <taxon>Hyphomonadaceae</taxon>
        <taxon>Henriciella</taxon>
    </lineage>
</organism>
<name>A0ABQ1J473_9PROT</name>
<dbReference type="EMBL" id="BMKF01000001">
    <property type="protein sequence ID" value="GGB57017.1"/>
    <property type="molecule type" value="Genomic_DNA"/>
</dbReference>
<gene>
    <name evidence="2" type="ORF">GCM10011503_01730</name>
</gene>
<evidence type="ECO:0000313" key="2">
    <source>
        <dbReference type="EMBL" id="GGB57017.1"/>
    </source>
</evidence>
<proteinExistence type="predicted"/>
<keyword evidence="3" id="KW-1185">Reference proteome</keyword>
<comment type="caution">
    <text evidence="2">The sequence shown here is derived from an EMBL/GenBank/DDBJ whole genome shotgun (WGS) entry which is preliminary data.</text>
</comment>
<evidence type="ECO:0000313" key="3">
    <source>
        <dbReference type="Proteomes" id="UP000628854"/>
    </source>
</evidence>
<feature type="region of interest" description="Disordered" evidence="1">
    <location>
        <begin position="1"/>
        <end position="46"/>
    </location>
</feature>
<protein>
    <submittedName>
        <fullName evidence="2">Uncharacterized protein</fullName>
    </submittedName>
</protein>
<evidence type="ECO:0000256" key="1">
    <source>
        <dbReference type="SAM" id="MobiDB-lite"/>
    </source>
</evidence>
<dbReference type="Proteomes" id="UP000628854">
    <property type="component" value="Unassembled WGS sequence"/>
</dbReference>